<reference evidence="1 2" key="1">
    <citation type="submission" date="2018-08" db="EMBL/GenBank/DDBJ databases">
        <title>A genome reference for cultivated species of the human gut microbiota.</title>
        <authorList>
            <person name="Zou Y."/>
            <person name="Xue W."/>
            <person name="Luo G."/>
        </authorList>
    </citation>
    <scope>NUCLEOTIDE SEQUENCE [LARGE SCALE GENOMIC DNA]</scope>
    <source>
        <strain evidence="1 2">AF19-21</strain>
    </source>
</reference>
<dbReference type="RefSeq" id="WP_025654002.1">
    <property type="nucleotide sequence ID" value="NZ_QVIA01000022.1"/>
</dbReference>
<dbReference type="InterPro" id="IPR043773">
    <property type="entry name" value="JetA"/>
</dbReference>
<evidence type="ECO:0000313" key="1">
    <source>
        <dbReference type="EMBL" id="RGC27822.1"/>
    </source>
</evidence>
<protein>
    <recommendedName>
        <fullName evidence="3">TIGR02677 family protein</fullName>
    </recommendedName>
</protein>
<dbReference type="Proteomes" id="UP000261111">
    <property type="component" value="Unassembled WGS sequence"/>
</dbReference>
<dbReference type="EMBL" id="QVIA01000022">
    <property type="protein sequence ID" value="RGC27822.1"/>
    <property type="molecule type" value="Genomic_DNA"/>
</dbReference>
<comment type="caution">
    <text evidence="1">The sequence shown here is derived from an EMBL/GenBank/DDBJ whole genome shotgun (WGS) entry which is preliminary data.</text>
</comment>
<sequence>MQMRFEVPDTFWSLFRSVNRDAYIEALLYINEEYQYNNYFLTREACIQVLGDMNARKRFELQREEDETEFDMLETPSSRILNWLLRTGWLKKIEDYNTLATNIVIPDYSAVFIDAFERLTSEDMEETEVYIQNVYATLFSFQHDPRVNLNMLRTALINTRKLNKALQDMLHNMDRFFARLLDQKTYGELLKEHLEGYVEEIVQKKYHILKTSDNFYIYKMDIKKVLRDMREDEEWIEKIRERSKAQGDTKEDVLDLLDMIERGFDDIEHRIANMDKEHTKYVRATVTRLNYLLSGETDTKGLVIRLLNRMAQGDDYEEVLRSTGSRMNLSLLEMISEKSLYKRRRGRQDFISQMAPEEAAEDLERSDVLRLNRIQARYSRRQIEEFIEAHMKDEMLDVSKMEISGEGDFEKLILAYDMSTRKDSRYMVLEEDAAMVENNGYRYPGLRFVRRR</sequence>
<evidence type="ECO:0000313" key="2">
    <source>
        <dbReference type="Proteomes" id="UP000261111"/>
    </source>
</evidence>
<organism evidence="1 2">
    <name type="scientific">Hungatella hathewayi</name>
    <dbReference type="NCBI Taxonomy" id="154046"/>
    <lineage>
        <taxon>Bacteria</taxon>
        <taxon>Bacillati</taxon>
        <taxon>Bacillota</taxon>
        <taxon>Clostridia</taxon>
        <taxon>Lachnospirales</taxon>
        <taxon>Lachnospiraceae</taxon>
        <taxon>Hungatella</taxon>
    </lineage>
</organism>
<dbReference type="AlphaFoldDB" id="A0A3E2WL58"/>
<accession>A0A3E2WL58</accession>
<dbReference type="GeneID" id="93332086"/>
<gene>
    <name evidence="1" type="ORF">DWX41_17435</name>
</gene>
<dbReference type="Pfam" id="PF18982">
    <property type="entry name" value="JetA"/>
    <property type="match status" value="1"/>
</dbReference>
<proteinExistence type="predicted"/>
<name>A0A3E2WL58_9FIRM</name>
<evidence type="ECO:0008006" key="3">
    <source>
        <dbReference type="Google" id="ProtNLM"/>
    </source>
</evidence>